<accession>A0A931AG46</accession>
<organism evidence="1 2">
    <name type="scientific">Nonomuraea cypriaca</name>
    <dbReference type="NCBI Taxonomy" id="1187855"/>
    <lineage>
        <taxon>Bacteria</taxon>
        <taxon>Bacillati</taxon>
        <taxon>Actinomycetota</taxon>
        <taxon>Actinomycetes</taxon>
        <taxon>Streptosporangiales</taxon>
        <taxon>Streptosporangiaceae</taxon>
        <taxon>Nonomuraea</taxon>
    </lineage>
</organism>
<gene>
    <name evidence="1" type="ORF">ITP53_41605</name>
</gene>
<protein>
    <submittedName>
        <fullName evidence="1">Extracellular solute-binding protein</fullName>
    </submittedName>
</protein>
<dbReference type="InterPro" id="IPR050490">
    <property type="entry name" value="Bact_solute-bd_prot1"/>
</dbReference>
<reference evidence="1" key="1">
    <citation type="submission" date="2020-11" db="EMBL/GenBank/DDBJ databases">
        <title>Whole-genome analyses of Nonomuraea sp. K274.</title>
        <authorList>
            <person name="Veyisoglu A."/>
        </authorList>
    </citation>
    <scope>NUCLEOTIDE SEQUENCE</scope>
    <source>
        <strain evidence="1">K274</strain>
    </source>
</reference>
<dbReference type="EMBL" id="JADOGI010000192">
    <property type="protein sequence ID" value="MBF8192071.1"/>
    <property type="molecule type" value="Genomic_DNA"/>
</dbReference>
<proteinExistence type="predicted"/>
<comment type="caution">
    <text evidence="1">The sequence shown here is derived from an EMBL/GenBank/DDBJ whole genome shotgun (WGS) entry which is preliminary data.</text>
</comment>
<dbReference type="Gene3D" id="3.40.190.10">
    <property type="entry name" value="Periplasmic binding protein-like II"/>
    <property type="match status" value="1"/>
</dbReference>
<name>A0A931AG46_9ACTN</name>
<dbReference type="Proteomes" id="UP000605361">
    <property type="component" value="Unassembled WGS sequence"/>
</dbReference>
<keyword evidence="2" id="KW-1185">Reference proteome</keyword>
<dbReference type="PANTHER" id="PTHR43649">
    <property type="entry name" value="ARABINOSE-BINDING PROTEIN-RELATED"/>
    <property type="match status" value="1"/>
</dbReference>
<sequence length="507" mass="55336">MGSAGRDVVPWPSYVPFTGVKPDLPGDDRGVQPAYLSYPQSLAQSVASKPGDGSTVQALIITYSPPPRPAEENQLWTAINEALGIDLKLTHVPSADYPKKMATQMASGDMPDLMVINGDPPNIDQYIVAKCADLSEFLSGDAIKKYPNLANIPPYAWQGAGRVGGKLMTVPIERPRFNYSLHVNRTLLDAVSAPTNWTQAEFEQAMAAVTKGRRWGMGSDNSELGLTWHAMSFGVPNEWEVKGGKFIGSWESERWLPALEFVRKLREKGLYHPDAQTMSAVDMKAQLYNQTVASMPDGLLAYVTTVGKINGAWKPDLARLYQTDTPGGVHFAGGIFGRVIIKKAAKERVELILRVLDYLAAPFGTKEYEVSHFGVEGKHYTRAGDGSPKLTALADVENPNTLGIRYVMDAPNALYIPGDADAARRMHAYQSETIDTAVPNPATGLRSDGASSLQNSLRLKLRDEMTAILAGREPVSAWSAAVKDWKAQGGDKMAEEYAKEYEAAQHH</sequence>
<evidence type="ECO:0000313" key="2">
    <source>
        <dbReference type="Proteomes" id="UP000605361"/>
    </source>
</evidence>
<dbReference type="AlphaFoldDB" id="A0A931AG46"/>
<dbReference type="Pfam" id="PF13416">
    <property type="entry name" value="SBP_bac_8"/>
    <property type="match status" value="1"/>
</dbReference>
<dbReference type="PANTHER" id="PTHR43649:SF12">
    <property type="entry name" value="DIACETYLCHITOBIOSE BINDING PROTEIN DASA"/>
    <property type="match status" value="1"/>
</dbReference>
<dbReference type="InterPro" id="IPR006059">
    <property type="entry name" value="SBP"/>
</dbReference>
<dbReference type="SUPFAM" id="SSF53850">
    <property type="entry name" value="Periplasmic binding protein-like II"/>
    <property type="match status" value="1"/>
</dbReference>
<evidence type="ECO:0000313" key="1">
    <source>
        <dbReference type="EMBL" id="MBF8192071.1"/>
    </source>
</evidence>